<dbReference type="Pfam" id="PF01012">
    <property type="entry name" value="ETF"/>
    <property type="match status" value="1"/>
</dbReference>
<evidence type="ECO:0000256" key="1">
    <source>
        <dbReference type="ARBA" id="ARBA00022982"/>
    </source>
</evidence>
<dbReference type="CDD" id="cd01714">
    <property type="entry name" value="ETF_beta"/>
    <property type="match status" value="1"/>
</dbReference>
<protein>
    <submittedName>
        <fullName evidence="3">Electron transfer flavoprotein beta subunit</fullName>
    </submittedName>
</protein>
<organism evidence="3 4">
    <name type="scientific">Coprobacter fastidiosus NSB1 = JCM 33896</name>
    <dbReference type="NCBI Taxonomy" id="1349822"/>
    <lineage>
        <taxon>Bacteria</taxon>
        <taxon>Pseudomonadati</taxon>
        <taxon>Bacteroidota</taxon>
        <taxon>Bacteroidia</taxon>
        <taxon>Bacteroidales</taxon>
        <taxon>Barnesiellaceae</taxon>
        <taxon>Coprobacter</taxon>
    </lineage>
</organism>
<dbReference type="GeneID" id="92927418"/>
<dbReference type="InterPro" id="IPR014730">
    <property type="entry name" value="ETF_a/b_N"/>
</dbReference>
<dbReference type="AlphaFoldDB" id="A0A495WHL4"/>
<comment type="caution">
    <text evidence="3">The sequence shown here is derived from an EMBL/GenBank/DDBJ whole genome shotgun (WGS) entry which is preliminary data.</text>
</comment>
<accession>A0A495WHL4</accession>
<dbReference type="SUPFAM" id="SSF52402">
    <property type="entry name" value="Adenine nucleotide alpha hydrolases-like"/>
    <property type="match status" value="1"/>
</dbReference>
<evidence type="ECO:0000313" key="3">
    <source>
        <dbReference type="EMBL" id="RKT61221.1"/>
    </source>
</evidence>
<dbReference type="Proteomes" id="UP000269493">
    <property type="component" value="Unassembled WGS sequence"/>
</dbReference>
<keyword evidence="1" id="KW-0249">Electron transport</keyword>
<dbReference type="PANTHER" id="PTHR21294:SF17">
    <property type="entry name" value="PROTEIN FIXA"/>
    <property type="match status" value="1"/>
</dbReference>
<dbReference type="PIRSF" id="PIRSF000090">
    <property type="entry name" value="Beta-ETF"/>
    <property type="match status" value="1"/>
</dbReference>
<reference evidence="3 4" key="1">
    <citation type="submission" date="2018-10" db="EMBL/GenBank/DDBJ databases">
        <title>Genomic Encyclopedia of Archaeal and Bacterial Type Strains, Phase II (KMG-II): from individual species to whole genera.</title>
        <authorList>
            <person name="Goeker M."/>
        </authorList>
    </citation>
    <scope>NUCLEOTIDE SEQUENCE [LARGE SCALE GENOMIC DNA]</scope>
    <source>
        <strain evidence="3 4">NSB1</strain>
    </source>
</reference>
<sequence length="291" mass="31952">MSLKIIVLAKQVPDTRNVGKDAMKADGTVNRAALPAIFNPEDLNALEQALQLKEQYPGSTVSLLTMGPPRAADIIREGLFRGTDGGVLLTDRAFAGADTLATSYALACAVKKMKDYDIIIGGRQAIDGDTAQVGPQVAEKLGLPQITYAEKILKVQDGKIQVKRRLERGVEVVEAKYPVVITVNGSADDCRPRNAKLIQRYKYAKTISERQNQDNDYFSNLYENRPYLNLTEWSVSDVDADLDQVGLAGSPTKVKQIENVVFQAKESKKLSGNDTEIDELMKELIVNHTIG</sequence>
<feature type="domain" description="Electron transfer flavoprotein alpha/beta-subunit N-terminal" evidence="2">
    <location>
        <begin position="26"/>
        <end position="211"/>
    </location>
</feature>
<evidence type="ECO:0000313" key="4">
    <source>
        <dbReference type="Proteomes" id="UP000269493"/>
    </source>
</evidence>
<gene>
    <name evidence="3" type="ORF">BC742_0263</name>
</gene>
<dbReference type="Gene3D" id="3.40.50.620">
    <property type="entry name" value="HUPs"/>
    <property type="match status" value="1"/>
</dbReference>
<keyword evidence="4" id="KW-1185">Reference proteome</keyword>
<dbReference type="InterPro" id="IPR012255">
    <property type="entry name" value="ETF_b"/>
</dbReference>
<dbReference type="OrthoDB" id="9804960at2"/>
<keyword evidence="1" id="KW-0813">Transport</keyword>
<dbReference type="EMBL" id="RBXN01000001">
    <property type="protein sequence ID" value="RKT61221.1"/>
    <property type="molecule type" value="Genomic_DNA"/>
</dbReference>
<proteinExistence type="predicted"/>
<name>A0A495WHL4_9BACT</name>
<dbReference type="InterPro" id="IPR033948">
    <property type="entry name" value="ETF_beta_N"/>
</dbReference>
<dbReference type="InterPro" id="IPR014729">
    <property type="entry name" value="Rossmann-like_a/b/a_fold"/>
</dbReference>
<dbReference type="GO" id="GO:0009055">
    <property type="term" value="F:electron transfer activity"/>
    <property type="evidence" value="ECO:0007669"/>
    <property type="project" value="InterPro"/>
</dbReference>
<dbReference type="PANTHER" id="PTHR21294">
    <property type="entry name" value="ELECTRON TRANSFER FLAVOPROTEIN BETA-SUBUNIT"/>
    <property type="match status" value="1"/>
</dbReference>
<evidence type="ECO:0000259" key="2">
    <source>
        <dbReference type="SMART" id="SM00893"/>
    </source>
</evidence>
<dbReference type="RefSeq" id="WP_022599415.1">
    <property type="nucleotide sequence ID" value="NZ_KI440778.1"/>
</dbReference>
<dbReference type="SMART" id="SM00893">
    <property type="entry name" value="ETF"/>
    <property type="match status" value="1"/>
</dbReference>